<evidence type="ECO:0000313" key="3">
    <source>
        <dbReference type="EMBL" id="QBB69013.1"/>
    </source>
</evidence>
<dbReference type="RefSeq" id="WP_129831266.1">
    <property type="nucleotide sequence ID" value="NZ_CP035704.1"/>
</dbReference>
<name>A0A411HEU8_9GAMM</name>
<dbReference type="AlphaFoldDB" id="A0A411HEU8"/>
<evidence type="ECO:0000313" key="4">
    <source>
        <dbReference type="Proteomes" id="UP000291562"/>
    </source>
</evidence>
<evidence type="ECO:0000259" key="1">
    <source>
        <dbReference type="Pfam" id="PF02625"/>
    </source>
</evidence>
<dbReference type="PANTHER" id="PTHR30388">
    <property type="entry name" value="ALDEHYDE OXIDOREDUCTASE MOLYBDENUM COFACTOR ASSEMBLY PROTEIN"/>
    <property type="match status" value="1"/>
</dbReference>
<proteinExistence type="predicted"/>
<protein>
    <submittedName>
        <fullName evidence="3">XdhC/CoxI family protein</fullName>
    </submittedName>
</protein>
<dbReference type="InterPro" id="IPR003777">
    <property type="entry name" value="XdhC_CoxI"/>
</dbReference>
<gene>
    <name evidence="3" type="ORF">ELE36_00680</name>
</gene>
<feature type="domain" description="XdhC Rossmann" evidence="2">
    <location>
        <begin position="199"/>
        <end position="339"/>
    </location>
</feature>
<evidence type="ECO:0000259" key="2">
    <source>
        <dbReference type="Pfam" id="PF13478"/>
    </source>
</evidence>
<dbReference type="EMBL" id="CP035704">
    <property type="protein sequence ID" value="QBB69013.1"/>
    <property type="molecule type" value="Genomic_DNA"/>
</dbReference>
<dbReference type="Pfam" id="PF13478">
    <property type="entry name" value="XdhC_C"/>
    <property type="match status" value="1"/>
</dbReference>
<dbReference type="OrthoDB" id="9815497at2"/>
<dbReference type="KEGG" id="xbc:ELE36_00680"/>
<dbReference type="InterPro" id="IPR052698">
    <property type="entry name" value="MoCofactor_Util/Proc"/>
</dbReference>
<dbReference type="Proteomes" id="UP000291562">
    <property type="component" value="Chromosome"/>
</dbReference>
<dbReference type="Gene3D" id="3.40.50.720">
    <property type="entry name" value="NAD(P)-binding Rossmann-like Domain"/>
    <property type="match status" value="1"/>
</dbReference>
<feature type="domain" description="XdhC- CoxI" evidence="1">
    <location>
        <begin position="28"/>
        <end position="93"/>
    </location>
</feature>
<accession>A0A411HEU8</accession>
<dbReference type="Pfam" id="PF02625">
    <property type="entry name" value="XdhC_CoxI"/>
    <property type="match status" value="1"/>
</dbReference>
<reference evidence="3 4" key="1">
    <citation type="submission" date="2019-01" db="EMBL/GenBank/DDBJ databases">
        <title>Pseudolysobacter antarctica gen. nov., sp. nov., isolated from Fildes Peninsula, Antarctica.</title>
        <authorList>
            <person name="Wei Z."/>
            <person name="Peng F."/>
        </authorList>
    </citation>
    <scope>NUCLEOTIDE SEQUENCE [LARGE SCALE GENOMIC DNA]</scope>
    <source>
        <strain evidence="3 4">AQ6-296</strain>
    </source>
</reference>
<dbReference type="PANTHER" id="PTHR30388:SF4">
    <property type="entry name" value="MOLYBDENUM COFACTOR INSERTION CHAPERONE PAOD"/>
    <property type="match status" value="1"/>
</dbReference>
<sequence length="354" mass="37563">MFSADPNLNLTSICGGNRGLIERALALQAQGQNLVLAIVTATEGSTYQKPGALVLLDAGGVRAGVISGGCLEPELELKAREVLIEKRAQLAEFNTESDDDLVFGSGIGCRGRMWVLLLPQSARSTAPLLQALVAAQQAGLVLTIELDVSGDIGAGRAQTTTQHWTWNSAGANSPTHDAIDPLEISTTAARLFIAATSRVLLLGAGPETPSLIACARQMGWQSWVVEHRGRWSQLAHRAAADHVIELAPMAAHAQLQATRFDAALVMSHNFSTDLAHLRSLAQSDIAYIGLLGPPARRDELLAELGDDAALLHPRLHAPVGLPLGGQGPEAIALSIAAELQQHFARYAQRVKNHD</sequence>
<organism evidence="3 4">
    <name type="scientific">Pseudolysobacter antarcticus</name>
    <dbReference type="NCBI Taxonomy" id="2511995"/>
    <lineage>
        <taxon>Bacteria</taxon>
        <taxon>Pseudomonadati</taxon>
        <taxon>Pseudomonadota</taxon>
        <taxon>Gammaproteobacteria</taxon>
        <taxon>Lysobacterales</taxon>
        <taxon>Rhodanobacteraceae</taxon>
        <taxon>Pseudolysobacter</taxon>
    </lineage>
</organism>
<dbReference type="InterPro" id="IPR027051">
    <property type="entry name" value="XdhC_Rossmann_dom"/>
</dbReference>
<keyword evidence="4" id="KW-1185">Reference proteome</keyword>